<dbReference type="EMBL" id="CM000578">
    <property type="protein sequence ID" value="EWG37834.1"/>
    <property type="molecule type" value="Genomic_DNA"/>
</dbReference>
<proteinExistence type="predicted"/>
<dbReference type="GeneID" id="30059598"/>
<sequence length="68" mass="8125">MRSHFHTSDYHSKYLVVQSSRGFTHHAQHQARERRSHKCLVTLLQLSSWRCHQTLTLEQPQPKYSPKI</sequence>
<dbReference type="EMBL" id="DS022242">
    <property type="protein sequence ID" value="EWG37834.1"/>
    <property type="molecule type" value="Genomic_DNA"/>
</dbReference>
<dbReference type="AlphaFoldDB" id="W7LQP6"/>
<keyword evidence="2" id="KW-1185">Reference proteome</keyword>
<accession>W7LQP6</accession>
<name>W7LQP6_GIBM7</name>
<evidence type="ECO:0000313" key="1">
    <source>
        <dbReference type="EMBL" id="EWG37834.1"/>
    </source>
</evidence>
<reference evidence="1 2" key="1">
    <citation type="journal article" date="2010" name="Nature">
        <title>Comparative genomics reveals mobile pathogenicity chromosomes in Fusarium.</title>
        <authorList>
            <person name="Ma L.J."/>
            <person name="van der Does H.C."/>
            <person name="Borkovich K.A."/>
            <person name="Coleman J.J."/>
            <person name="Daboussi M.J."/>
            <person name="Di Pietro A."/>
            <person name="Dufresne M."/>
            <person name="Freitag M."/>
            <person name="Grabherr M."/>
            <person name="Henrissat B."/>
            <person name="Houterman P.M."/>
            <person name="Kang S."/>
            <person name="Shim W.B."/>
            <person name="Woloshuk C."/>
            <person name="Xie X."/>
            <person name="Xu J.R."/>
            <person name="Antoniw J."/>
            <person name="Baker S.E."/>
            <person name="Bluhm B.H."/>
            <person name="Breakspear A."/>
            <person name="Brown D.W."/>
            <person name="Butchko R.A."/>
            <person name="Chapman S."/>
            <person name="Coulson R."/>
            <person name="Coutinho P.M."/>
            <person name="Danchin E.G."/>
            <person name="Diener A."/>
            <person name="Gale L.R."/>
            <person name="Gardiner D.M."/>
            <person name="Goff S."/>
            <person name="Hammond-Kosack K.E."/>
            <person name="Hilburn K."/>
            <person name="Hua-Van A."/>
            <person name="Jonkers W."/>
            <person name="Kazan K."/>
            <person name="Kodira C.D."/>
            <person name="Koehrsen M."/>
            <person name="Kumar L."/>
            <person name="Lee Y.H."/>
            <person name="Li L."/>
            <person name="Manners J.M."/>
            <person name="Miranda-Saavedra D."/>
            <person name="Mukherjee M."/>
            <person name="Park G."/>
            <person name="Park J."/>
            <person name="Park S.Y."/>
            <person name="Proctor R.H."/>
            <person name="Regev A."/>
            <person name="Ruiz-Roldan M.C."/>
            <person name="Sain D."/>
            <person name="Sakthikumar S."/>
            <person name="Sykes S."/>
            <person name="Schwartz D.C."/>
            <person name="Turgeon B.G."/>
            <person name="Wapinski I."/>
            <person name="Yoder O."/>
            <person name="Young S."/>
            <person name="Zeng Q."/>
            <person name="Zhou S."/>
            <person name="Galagan J."/>
            <person name="Cuomo C.A."/>
            <person name="Kistler H.C."/>
            <person name="Rep M."/>
        </authorList>
    </citation>
    <scope>NUCLEOTIDE SEQUENCE [LARGE SCALE GENOMIC DNA]</scope>
    <source>
        <strain evidence="2">M3125 / FGSC 7600</strain>
    </source>
</reference>
<dbReference type="Proteomes" id="UP000009096">
    <property type="component" value="Chromosome 1"/>
</dbReference>
<dbReference type="RefSeq" id="XP_018744025.1">
    <property type="nucleotide sequence ID" value="XM_018888171.1"/>
</dbReference>
<gene>
    <name evidence="1" type="ORF">FVEG_01290</name>
</gene>
<dbReference type="VEuPathDB" id="FungiDB:FVEG_01290"/>
<protein>
    <submittedName>
        <fullName evidence="1">Uncharacterized protein</fullName>
    </submittedName>
</protein>
<evidence type="ECO:0000313" key="2">
    <source>
        <dbReference type="Proteomes" id="UP000009096"/>
    </source>
</evidence>
<dbReference type="KEGG" id="fvr:FVEG_01290"/>
<organism evidence="1 2">
    <name type="scientific">Gibberella moniliformis (strain M3125 / FGSC 7600)</name>
    <name type="common">Maize ear and stalk rot fungus</name>
    <name type="synonym">Fusarium verticillioides</name>
    <dbReference type="NCBI Taxonomy" id="334819"/>
    <lineage>
        <taxon>Eukaryota</taxon>
        <taxon>Fungi</taxon>
        <taxon>Dikarya</taxon>
        <taxon>Ascomycota</taxon>
        <taxon>Pezizomycotina</taxon>
        <taxon>Sordariomycetes</taxon>
        <taxon>Hypocreomycetidae</taxon>
        <taxon>Hypocreales</taxon>
        <taxon>Nectriaceae</taxon>
        <taxon>Fusarium</taxon>
        <taxon>Fusarium fujikuroi species complex</taxon>
    </lineage>
</organism>